<dbReference type="SMART" id="SM00927">
    <property type="entry name" value="MutH"/>
    <property type="match status" value="1"/>
</dbReference>
<dbReference type="InterPro" id="IPR011337">
    <property type="entry name" value="DNA_rep_MutH/RE_typeII_Sau3AI"/>
</dbReference>
<dbReference type="Pfam" id="PF02976">
    <property type="entry name" value="MutH"/>
    <property type="match status" value="1"/>
</dbReference>
<gene>
    <name evidence="5" type="ORF">ET524_04020</name>
</gene>
<keyword evidence="1" id="KW-0540">Nuclease</keyword>
<dbReference type="EMBL" id="SDPW01000001">
    <property type="protein sequence ID" value="RXZ53749.1"/>
    <property type="molecule type" value="Genomic_DNA"/>
</dbReference>
<dbReference type="Gene3D" id="3.40.600.10">
    <property type="entry name" value="DNA mismatch repair MutH/Restriction endonuclease, type II"/>
    <property type="match status" value="2"/>
</dbReference>
<keyword evidence="6" id="KW-1185">Reference proteome</keyword>
<accession>A0A4Q2JXH6</accession>
<reference evidence="5 6" key="1">
    <citation type="submission" date="2019-01" db="EMBL/GenBank/DDBJ databases">
        <title>Senegalimassilia sp. nov. KGMB04484 isolated human feces.</title>
        <authorList>
            <person name="Han K.-I."/>
            <person name="Kim J.-S."/>
            <person name="Lee K.C."/>
            <person name="Suh M.K."/>
            <person name="Eom M.K."/>
            <person name="Lee J.H."/>
            <person name="Park S.-H."/>
            <person name="Kang S.W."/>
            <person name="Park J.-E."/>
            <person name="Oh B.S."/>
            <person name="Yu S.Y."/>
            <person name="Choi S.-H."/>
            <person name="Lee D.H."/>
            <person name="Yoon H."/>
            <person name="Kim B.-Y."/>
            <person name="Lee J.H."/>
            <person name="Lee J.-S."/>
        </authorList>
    </citation>
    <scope>NUCLEOTIDE SEQUENCE [LARGE SCALE GENOMIC DNA]</scope>
    <source>
        <strain evidence="5 6">KGMB04484</strain>
    </source>
</reference>
<evidence type="ECO:0000313" key="6">
    <source>
        <dbReference type="Proteomes" id="UP000293345"/>
    </source>
</evidence>
<dbReference type="NCBIfam" id="NF040973">
    <property type="entry name" value="restrict_Sau3AI"/>
    <property type="match status" value="1"/>
</dbReference>
<evidence type="ECO:0000256" key="2">
    <source>
        <dbReference type="ARBA" id="ARBA00022759"/>
    </source>
</evidence>
<evidence type="ECO:0000256" key="3">
    <source>
        <dbReference type="ARBA" id="ARBA00022801"/>
    </source>
</evidence>
<dbReference type="CDD" id="cd22356">
    <property type="entry name" value="Sau3AI_N-like"/>
    <property type="match status" value="1"/>
</dbReference>
<dbReference type="InterPro" id="IPR011335">
    <property type="entry name" value="Restrct_endonuc-II-like"/>
</dbReference>
<dbReference type="GO" id="GO:0004519">
    <property type="term" value="F:endonuclease activity"/>
    <property type="evidence" value="ECO:0007669"/>
    <property type="project" value="UniProtKB-KW"/>
</dbReference>
<dbReference type="SUPFAM" id="SSF52980">
    <property type="entry name" value="Restriction endonuclease-like"/>
    <property type="match status" value="2"/>
</dbReference>
<dbReference type="AlphaFoldDB" id="A0A4Q2JXH6"/>
<organism evidence="5 6">
    <name type="scientific">Senegalimassilia faecalis</name>
    <dbReference type="NCBI Taxonomy" id="2509433"/>
    <lineage>
        <taxon>Bacteria</taxon>
        <taxon>Bacillati</taxon>
        <taxon>Actinomycetota</taxon>
        <taxon>Coriobacteriia</taxon>
        <taxon>Coriobacteriales</taxon>
        <taxon>Coriobacteriaceae</taxon>
        <taxon>Senegalimassilia</taxon>
    </lineage>
</organism>
<keyword evidence="2 5" id="KW-0255">Endonuclease</keyword>
<dbReference type="GO" id="GO:0016787">
    <property type="term" value="F:hydrolase activity"/>
    <property type="evidence" value="ECO:0007669"/>
    <property type="project" value="UniProtKB-KW"/>
</dbReference>
<evidence type="ECO:0000256" key="1">
    <source>
        <dbReference type="ARBA" id="ARBA00022722"/>
    </source>
</evidence>
<dbReference type="Proteomes" id="UP000293345">
    <property type="component" value="Unassembled WGS sequence"/>
</dbReference>
<feature type="domain" description="DNA mismatch repair MutH/Type II restriction enzyme Sau3AI" evidence="4">
    <location>
        <begin position="80"/>
        <end position="182"/>
    </location>
</feature>
<protein>
    <submittedName>
        <fullName evidence="5">Restriction endonuclease</fullName>
    </submittedName>
</protein>
<comment type="caution">
    <text evidence="5">The sequence shown here is derived from an EMBL/GenBank/DDBJ whole genome shotgun (WGS) entry which is preliminary data.</text>
</comment>
<evidence type="ECO:0000313" key="5">
    <source>
        <dbReference type="EMBL" id="RXZ53749.1"/>
    </source>
</evidence>
<evidence type="ECO:0000259" key="4">
    <source>
        <dbReference type="SMART" id="SM00927"/>
    </source>
</evidence>
<name>A0A4Q2JXH6_9ACTN</name>
<dbReference type="GO" id="GO:0003677">
    <property type="term" value="F:DNA binding"/>
    <property type="evidence" value="ECO:0007669"/>
    <property type="project" value="InterPro"/>
</dbReference>
<proteinExistence type="predicted"/>
<dbReference type="InterPro" id="IPR037057">
    <property type="entry name" value="DNA_rep_MutH/T2_RE_sf"/>
</dbReference>
<sequence length="509" mass="57999">MCGCEFKRAEIEMGISNPSTSVCGDYSTPEAIASRASVLEGKTFQDILDMGIYPPDGATRDYDNRQYKGGMGTLVEERFFGYKANSDHDADFPEAGVELKVSCFDKKKNGDYSAGERLVVSMIPYDEPIQSEFDDAVVARKCKQMMLVYYHRDKAIDPYRQQIRYAKLFEIPENDLKIIRDDYRKIASLVQEGKADRLSESLTVYLGACTKGPTAAKSWVDQYYAPGGPKAKKRAFCLKRQYMDYVLHHYLMNESEDLDCIVKGDAPATQTFEDYVLSLIKPHFGKTDRELCEEFGLEYKGNKRQWSSLSYAMLGVRGEKAQEFEKANISVRTVRLETRGGIKENLSLDTFKFLDLVEEDWEGSSLFEYLEQTRFFFVVFRKEDGCARLEDALFWSMPTMDLDGPVHDCWQATKKVVEEGVYLDVTRQRDGSIRVKNNLPGAEDNAVAHVRPHATKSAYRFADGTELGDVERDAYPLPDGRMMTKQSFWLNNSYIYKVVKTDESDAADS</sequence>
<keyword evidence="3" id="KW-0378">Hydrolase</keyword>
<dbReference type="CDD" id="cd22355">
    <property type="entry name" value="Sau3AI_C"/>
    <property type="match status" value="1"/>
</dbReference>